<evidence type="ECO:0000313" key="8">
    <source>
        <dbReference type="EMBL" id="SHO57591.1"/>
    </source>
</evidence>
<dbReference type="AlphaFoldDB" id="A0A1M7YY71"/>
<comment type="cofactor">
    <cofactor evidence="6">
        <name>Mg(2+)</name>
        <dbReference type="ChEBI" id="CHEBI:18420"/>
    </cofactor>
    <text evidence="6">Binds 1 Mg(2+) ion per monomer.</text>
</comment>
<keyword evidence="6 8" id="KW-0560">Oxidoreductase</keyword>
<evidence type="ECO:0000256" key="6">
    <source>
        <dbReference type="RuleBase" id="RU364082"/>
    </source>
</evidence>
<sequence length="298" mass="32824">MTILLFGKNGQVGWELQRALSYFGEVIALDSDSPDYCGDFLNPAGIEQTILDIKPDVIVNAAAYTAVDQAESDQQTAMMVNADTVGVIAKAAHQVNALLVHYSTDYVFDGSGETPRQETDAVAPLNVYGQTKLQGEELIRQHCPKHLIFRTSWVFASRGKNFAGTMLKLAQEREVLSVVADQHGAPTSAELLADCTTLAIRHSFDNPDCYGLYHLVAKGETTWFEYAKYVFEVARESGVELAVKEVKPVATSEFPVPAPRPGNSRLNTRHFEQTFHLNLPDWRLGVSRMLAETLGSTS</sequence>
<evidence type="ECO:0000313" key="9">
    <source>
        <dbReference type="Proteomes" id="UP000184600"/>
    </source>
</evidence>
<comment type="similarity">
    <text evidence="2 6">Belongs to the dTDP-4-dehydrorhamnose reductase family.</text>
</comment>
<dbReference type="InterPro" id="IPR005913">
    <property type="entry name" value="dTDP_dehydrorham_reduct"/>
</dbReference>
<protein>
    <recommendedName>
        <fullName evidence="4 6">dTDP-4-dehydrorhamnose reductase</fullName>
        <ecNumber evidence="3 6">1.1.1.133</ecNumber>
    </recommendedName>
</protein>
<evidence type="ECO:0000256" key="3">
    <source>
        <dbReference type="ARBA" id="ARBA00012929"/>
    </source>
</evidence>
<evidence type="ECO:0000256" key="1">
    <source>
        <dbReference type="ARBA" id="ARBA00004781"/>
    </source>
</evidence>
<dbReference type="SUPFAM" id="SSF51735">
    <property type="entry name" value="NAD(P)-binding Rossmann-fold domains"/>
    <property type="match status" value="1"/>
</dbReference>
<dbReference type="GO" id="GO:0019305">
    <property type="term" value="P:dTDP-rhamnose biosynthetic process"/>
    <property type="evidence" value="ECO:0007669"/>
    <property type="project" value="UniProtKB-UniPathway"/>
</dbReference>
<dbReference type="Proteomes" id="UP000184600">
    <property type="component" value="Unassembled WGS sequence"/>
</dbReference>
<dbReference type="GO" id="GO:0008831">
    <property type="term" value="F:dTDP-4-dehydrorhamnose reductase activity"/>
    <property type="evidence" value="ECO:0007669"/>
    <property type="project" value="UniProtKB-EC"/>
</dbReference>
<evidence type="ECO:0000256" key="4">
    <source>
        <dbReference type="ARBA" id="ARBA00017099"/>
    </source>
</evidence>
<dbReference type="CDD" id="cd05254">
    <property type="entry name" value="dTDP_HR_like_SDR_e"/>
    <property type="match status" value="1"/>
</dbReference>
<keyword evidence="9" id="KW-1185">Reference proteome</keyword>
<gene>
    <name evidence="8" type="primary">rfbD</name>
    <name evidence="8" type="ORF">VQ7734_03361</name>
</gene>
<keyword evidence="6" id="KW-0521">NADP</keyword>
<dbReference type="PANTHER" id="PTHR10491">
    <property type="entry name" value="DTDP-4-DEHYDRORHAMNOSE REDUCTASE"/>
    <property type="match status" value="1"/>
</dbReference>
<accession>A0A1M7YY71</accession>
<dbReference type="Gene3D" id="3.40.50.720">
    <property type="entry name" value="NAD(P)-binding Rossmann-like Domain"/>
    <property type="match status" value="1"/>
</dbReference>
<dbReference type="InterPro" id="IPR029903">
    <property type="entry name" value="RmlD-like-bd"/>
</dbReference>
<dbReference type="RefSeq" id="WP_073584670.1">
    <property type="nucleotide sequence ID" value="NZ_AP024897.1"/>
</dbReference>
<comment type="function">
    <text evidence="6">Catalyzes the reduction of dTDP-6-deoxy-L-lyxo-4-hexulose to yield dTDP-L-rhamnose.</text>
</comment>
<dbReference type="PANTHER" id="PTHR10491:SF4">
    <property type="entry name" value="METHIONINE ADENOSYLTRANSFERASE 2 SUBUNIT BETA"/>
    <property type="match status" value="1"/>
</dbReference>
<evidence type="ECO:0000256" key="2">
    <source>
        <dbReference type="ARBA" id="ARBA00010944"/>
    </source>
</evidence>
<dbReference type="EC" id="1.1.1.133" evidence="3 6"/>
<comment type="pathway">
    <text evidence="1 6">Carbohydrate biosynthesis; dTDP-L-rhamnose biosynthesis.</text>
</comment>
<reference evidence="9" key="1">
    <citation type="submission" date="2016-12" db="EMBL/GenBank/DDBJ databases">
        <authorList>
            <person name="Rodrigo-Torres L."/>
            <person name="Arahal R.D."/>
            <person name="Lucena T."/>
        </authorList>
    </citation>
    <scope>NUCLEOTIDE SEQUENCE [LARGE SCALE GENOMIC DNA]</scope>
</reference>
<evidence type="ECO:0000256" key="5">
    <source>
        <dbReference type="ARBA" id="ARBA00048200"/>
    </source>
</evidence>
<organism evidence="8 9">
    <name type="scientific">Vibrio quintilis</name>
    <dbReference type="NCBI Taxonomy" id="1117707"/>
    <lineage>
        <taxon>Bacteria</taxon>
        <taxon>Pseudomonadati</taxon>
        <taxon>Pseudomonadota</taxon>
        <taxon>Gammaproteobacteria</taxon>
        <taxon>Vibrionales</taxon>
        <taxon>Vibrionaceae</taxon>
        <taxon>Vibrio</taxon>
    </lineage>
</organism>
<dbReference type="GO" id="GO:0005829">
    <property type="term" value="C:cytosol"/>
    <property type="evidence" value="ECO:0007669"/>
    <property type="project" value="TreeGrafter"/>
</dbReference>
<dbReference type="Pfam" id="PF04321">
    <property type="entry name" value="RmlD_sub_bind"/>
    <property type="match status" value="1"/>
</dbReference>
<dbReference type="STRING" id="1117707.VQ7734_03361"/>
<dbReference type="NCBIfam" id="NF007440">
    <property type="entry name" value="PRK09987.1"/>
    <property type="match status" value="1"/>
</dbReference>
<proteinExistence type="inferred from homology"/>
<dbReference type="Gene3D" id="3.90.25.10">
    <property type="entry name" value="UDP-galactose 4-epimerase, domain 1"/>
    <property type="match status" value="1"/>
</dbReference>
<dbReference type="UniPathway" id="UPA00124"/>
<comment type="catalytic activity">
    <reaction evidence="5 6">
        <text>dTDP-beta-L-rhamnose + NADP(+) = dTDP-4-dehydro-beta-L-rhamnose + NADPH + H(+)</text>
        <dbReference type="Rhea" id="RHEA:21796"/>
        <dbReference type="ChEBI" id="CHEBI:15378"/>
        <dbReference type="ChEBI" id="CHEBI:57510"/>
        <dbReference type="ChEBI" id="CHEBI:57783"/>
        <dbReference type="ChEBI" id="CHEBI:58349"/>
        <dbReference type="ChEBI" id="CHEBI:62830"/>
        <dbReference type="EC" id="1.1.1.133"/>
    </reaction>
</comment>
<dbReference type="NCBIfam" id="TIGR01214">
    <property type="entry name" value="rmlD"/>
    <property type="match status" value="1"/>
</dbReference>
<dbReference type="OrthoDB" id="9803892at2"/>
<evidence type="ECO:0000259" key="7">
    <source>
        <dbReference type="Pfam" id="PF04321"/>
    </source>
</evidence>
<name>A0A1M7YY71_9VIBR</name>
<dbReference type="UniPathway" id="UPA00281"/>
<dbReference type="GO" id="GO:0009243">
    <property type="term" value="P:O antigen biosynthetic process"/>
    <property type="evidence" value="ECO:0007669"/>
    <property type="project" value="UniProtKB-UniPathway"/>
</dbReference>
<dbReference type="EMBL" id="FRFG01000043">
    <property type="protein sequence ID" value="SHO57591.1"/>
    <property type="molecule type" value="Genomic_DNA"/>
</dbReference>
<feature type="domain" description="RmlD-like substrate binding" evidence="7">
    <location>
        <begin position="1"/>
        <end position="292"/>
    </location>
</feature>
<dbReference type="InterPro" id="IPR036291">
    <property type="entry name" value="NAD(P)-bd_dom_sf"/>
</dbReference>